<evidence type="ECO:0008006" key="6">
    <source>
        <dbReference type="Google" id="ProtNLM"/>
    </source>
</evidence>
<feature type="compositionally biased region" description="Basic and acidic residues" evidence="1">
    <location>
        <begin position="637"/>
        <end position="650"/>
    </location>
</feature>
<feature type="compositionally biased region" description="Basic and acidic residues" evidence="1">
    <location>
        <begin position="750"/>
        <end position="759"/>
    </location>
</feature>
<reference evidence="4" key="1">
    <citation type="submission" date="2023-08" db="EMBL/GenBank/DDBJ databases">
        <authorList>
            <person name="Audoor S."/>
            <person name="Bilcke G."/>
        </authorList>
    </citation>
    <scope>NUCLEOTIDE SEQUENCE</scope>
</reference>
<feature type="region of interest" description="Disordered" evidence="1">
    <location>
        <begin position="592"/>
        <end position="855"/>
    </location>
</feature>
<feature type="compositionally biased region" description="Basic residues" evidence="1">
    <location>
        <begin position="834"/>
        <end position="845"/>
    </location>
</feature>
<feature type="compositionally biased region" description="Basic and acidic residues" evidence="1">
    <location>
        <begin position="719"/>
        <end position="736"/>
    </location>
</feature>
<feature type="compositionally biased region" description="Polar residues" evidence="1">
    <location>
        <begin position="737"/>
        <end position="749"/>
    </location>
</feature>
<accession>A0AAD2FD57</accession>
<feature type="domain" description="Reverse transcriptase Ty1/copia-type" evidence="2">
    <location>
        <begin position="945"/>
        <end position="1170"/>
    </location>
</feature>
<dbReference type="EMBL" id="CAKOGP040000058">
    <property type="protein sequence ID" value="CAJ1928774.1"/>
    <property type="molecule type" value="Genomic_DNA"/>
</dbReference>
<dbReference type="GO" id="GO:0003676">
    <property type="term" value="F:nucleic acid binding"/>
    <property type="evidence" value="ECO:0007669"/>
    <property type="project" value="InterPro"/>
</dbReference>
<feature type="compositionally biased region" description="Basic residues" evidence="1">
    <location>
        <begin position="306"/>
        <end position="323"/>
    </location>
</feature>
<feature type="domain" description="GAG-pre-integrase" evidence="3">
    <location>
        <begin position="254"/>
        <end position="303"/>
    </location>
</feature>
<keyword evidence="5" id="KW-1185">Reference proteome</keyword>
<comment type="caution">
    <text evidence="4">The sequence shown here is derived from an EMBL/GenBank/DDBJ whole genome shotgun (WGS) entry which is preliminary data.</text>
</comment>
<dbReference type="InterPro" id="IPR036397">
    <property type="entry name" value="RNaseH_sf"/>
</dbReference>
<proteinExistence type="predicted"/>
<feature type="region of interest" description="Disordered" evidence="1">
    <location>
        <begin position="306"/>
        <end position="346"/>
    </location>
</feature>
<evidence type="ECO:0000259" key="2">
    <source>
        <dbReference type="Pfam" id="PF07727"/>
    </source>
</evidence>
<gene>
    <name evidence="4" type="ORF">CYCCA115_LOCUS1544</name>
</gene>
<evidence type="ECO:0000313" key="4">
    <source>
        <dbReference type="EMBL" id="CAJ1928774.1"/>
    </source>
</evidence>
<dbReference type="InterPro" id="IPR025724">
    <property type="entry name" value="GAG-pre-integrase_dom"/>
</dbReference>
<feature type="compositionally biased region" description="Polar residues" evidence="1">
    <location>
        <begin position="620"/>
        <end position="634"/>
    </location>
</feature>
<dbReference type="Pfam" id="PF07727">
    <property type="entry name" value="RVT_2"/>
    <property type="match status" value="1"/>
</dbReference>
<dbReference type="Pfam" id="PF13976">
    <property type="entry name" value="gag_pre-integrs"/>
    <property type="match status" value="1"/>
</dbReference>
<dbReference type="CDD" id="cd09272">
    <property type="entry name" value="RNase_HI_RT_Ty1"/>
    <property type="match status" value="1"/>
</dbReference>
<dbReference type="InterPro" id="IPR012337">
    <property type="entry name" value="RNaseH-like_sf"/>
</dbReference>
<feature type="compositionally biased region" description="Polar residues" evidence="1">
    <location>
        <begin position="334"/>
        <end position="343"/>
    </location>
</feature>
<feature type="compositionally biased region" description="Basic and acidic residues" evidence="1">
    <location>
        <begin position="188"/>
        <end position="198"/>
    </location>
</feature>
<protein>
    <recommendedName>
        <fullName evidence="6">Integrase catalytic domain-containing protein</fullName>
    </recommendedName>
</protein>
<organism evidence="4 5">
    <name type="scientific">Cylindrotheca closterium</name>
    <dbReference type="NCBI Taxonomy" id="2856"/>
    <lineage>
        <taxon>Eukaryota</taxon>
        <taxon>Sar</taxon>
        <taxon>Stramenopiles</taxon>
        <taxon>Ochrophyta</taxon>
        <taxon>Bacillariophyta</taxon>
        <taxon>Bacillariophyceae</taxon>
        <taxon>Bacillariophycidae</taxon>
        <taxon>Bacillariales</taxon>
        <taxon>Bacillariaceae</taxon>
        <taxon>Cylindrotheca</taxon>
    </lineage>
</organism>
<dbReference type="Proteomes" id="UP001295423">
    <property type="component" value="Unassembled WGS sequence"/>
</dbReference>
<sequence length="1436" mass="163301">MNATFEHDSIPVGVDSCTSSTVGGIRHLFVGKLTPVKGMKLEGASGSIPIVAKGTLQLVFADDNGHTHQHLIHDAYYAPRLKLTLLSPRQWSKQGPTKRKGMEPIRNFNVCGDTVELRFENNCVRTVPFDSETNLPLLMTKPGYSSFSSHLKSQHITAQEARIRPTALTFQDLHLPDGTHPNPPSERQCQDCDPKEKDPFDLHGTTAPSLAKTFVDNFEEPPAVLEDFNFESLLTGEWDDTAPEATLPSLNETDKKTILLRWHYRLGHMPFKHLKASAKEGLIDRRLATIKEFPFCPRCQFGKATRRQWRHRSKKKDGSRKTPRQATKPGSVVSGDTMSSTSVPGLMPQLRGHPTLARFHYATVFVDHYSDLDYVHLHQYNDANSVLEAKLAFERHANSYGVRIQHYHCDNGVFADNSFKAACKAAHQTHTFCGVNAHHQNGKAEKRIRDLRDSARSMLLLAKHNWPAAITAHLWGFAMVYASQIRNSTLREGEHRTALQKFVDSDDKPNVNVFHTFGCPIYNLDPKLQSGSSLENKWCDRARIGIFLGLSREHANSVSLVLNPDTGLTSPQFHVTHDERFETTDIPAMKNIGRWQGLTRIHEKRSTKKPKANKRRKISHTQVPESSGTETPTSEPIDERGHLQAKRHELSTPTSETIDERGHLEAQSRQLSTTERNGQDRLAQTGGTGNPRDTSRNVLPQRENGKPSPRDTSLLPQRENPRDNGKDLLPQRESYRDTSSLLPQLSHQTQSREMRENRRTTSTHSLPPSSRKAEGQTQGREMRESQRDTSPNLLPRLSRKAKGPTTPLLDSATFKHPALQREDNAGTRTIQALKTHKSLSQKRKRGRDDREENTASTLDQKRLEFELTLRSYRTVIAREVHAEELVDECITANPMAFAATLADEDTMYLHQAKKERDWIHFHTAMVKEIEDHTKGGHWEIVPRKSMPQGHKAMRGVWSMKRKRRVGTGEIYKWKARLCIDGSSQEKGVNYWDTYSPVVAWETIRSLLTLAIMNGWTTRQIDFVLAFPQAEVECPMYMEIPRECYVDGSEYNEQNVLLLKKNLYGAKQAGKVWFDFLRKGLKDIGFKQSKVDKAVFYKGETIFIVYVDDAILMGPNGREINDVIKRLGQKYKLTDEGDLNEYLGIKMTKTSEGRELTQPALIQRILETVNIDLDRGARREVRTPANKVLHKDEGGLTRQLHWDYRSVIGMLNWLARSTRPELIFAVSQVGRFMAFPKRSHEDAVMRICCYLRDTRDKGMFMKPKSGKGFEVYADADFAGGFNKHSAEDPATAKSRTAYHIMFNNCLIYSHSKMQTEIALSTTEAEYICLSQALRTVLVLIRFFKELAKRIKSFNYTKPIFKCKAFEDNNGAIELATADKLRPRTKHINIKYHHFKKSVRKGEVSIQKIDTKDQLADIGTKPLDAATFVALRYLLIGW</sequence>
<dbReference type="InterPro" id="IPR013103">
    <property type="entry name" value="RVT_2"/>
</dbReference>
<feature type="region of interest" description="Disordered" evidence="1">
    <location>
        <begin position="172"/>
        <end position="198"/>
    </location>
</feature>
<feature type="compositionally biased region" description="Polar residues" evidence="1">
    <location>
        <begin position="667"/>
        <end position="676"/>
    </location>
</feature>
<dbReference type="InterPro" id="IPR043502">
    <property type="entry name" value="DNA/RNA_pol_sf"/>
</dbReference>
<dbReference type="PANTHER" id="PTHR11439:SF467">
    <property type="entry name" value="INTEGRASE CATALYTIC DOMAIN-CONTAINING PROTEIN"/>
    <property type="match status" value="1"/>
</dbReference>
<dbReference type="SUPFAM" id="SSF56672">
    <property type="entry name" value="DNA/RNA polymerases"/>
    <property type="match status" value="1"/>
</dbReference>
<dbReference type="PANTHER" id="PTHR11439">
    <property type="entry name" value="GAG-POL-RELATED RETROTRANSPOSON"/>
    <property type="match status" value="1"/>
</dbReference>
<evidence type="ECO:0000313" key="5">
    <source>
        <dbReference type="Proteomes" id="UP001295423"/>
    </source>
</evidence>
<dbReference type="SUPFAM" id="SSF53098">
    <property type="entry name" value="Ribonuclease H-like"/>
    <property type="match status" value="1"/>
</dbReference>
<evidence type="ECO:0000259" key="3">
    <source>
        <dbReference type="Pfam" id="PF13976"/>
    </source>
</evidence>
<feature type="compositionally biased region" description="Basic residues" evidence="1">
    <location>
        <begin position="602"/>
        <end position="619"/>
    </location>
</feature>
<name>A0AAD2FD57_9STRA</name>
<feature type="compositionally biased region" description="Basic and acidic residues" evidence="1">
    <location>
        <begin position="846"/>
        <end position="855"/>
    </location>
</feature>
<dbReference type="Gene3D" id="3.30.420.10">
    <property type="entry name" value="Ribonuclease H-like superfamily/Ribonuclease H"/>
    <property type="match status" value="1"/>
</dbReference>
<evidence type="ECO:0000256" key="1">
    <source>
        <dbReference type="SAM" id="MobiDB-lite"/>
    </source>
</evidence>